<gene>
    <name evidence="2" type="ORF">MEDL_16885</name>
</gene>
<comment type="caution">
    <text evidence="2">The sequence shown here is derived from an EMBL/GenBank/DDBJ whole genome shotgun (WGS) entry which is preliminary data.</text>
</comment>
<dbReference type="AlphaFoldDB" id="A0A8S3R383"/>
<accession>A0A8S3R383</accession>
<sequence>MDLTESDTKATKDEESANIIDTNVIEESANIKDTNVIEESANIKDTNETEETTSTTTCSLESEHVDGARARTLSEKGQQYEFDKLAHSYGGLNRLSENIIDLIADKAPYDTIKGKYSIWMDKYEMFLEQHQNIMPKIGHEEDKESYMMVFQERDESLREIKRSIENYFNAIREENKQTQRSKSVISKRSSLSRSSLSSQRLKEEQKRVELETKLAALKRKKDIELAKLKLKLEEEELQLDTDIAIADAKTKLLDKYENLESESNSTCSTHVSKVQSKPKKSDIAQKTAVNYNVMAKPFVPKNEIKYSILDQLKPYSAAIKQLEERYGDTEVIANAFIKRALEWPTIQAGDSKSLDDFSLFLIECENAAESMEAMRILEYSENIKRLMIKLPFYFHDRWRNVVMRTKEKKESVTFTHFVQFVKQEAKRPMTQLMVI</sequence>
<protein>
    <submittedName>
        <fullName evidence="2">Uncharacterized protein</fullName>
    </submittedName>
</protein>
<dbReference type="Proteomes" id="UP000683360">
    <property type="component" value="Unassembled WGS sequence"/>
</dbReference>
<keyword evidence="3" id="KW-1185">Reference proteome</keyword>
<name>A0A8S3R383_MYTED</name>
<feature type="compositionally biased region" description="Low complexity" evidence="1">
    <location>
        <begin position="180"/>
        <end position="198"/>
    </location>
</feature>
<evidence type="ECO:0000313" key="2">
    <source>
        <dbReference type="EMBL" id="CAG2202329.1"/>
    </source>
</evidence>
<evidence type="ECO:0000256" key="1">
    <source>
        <dbReference type="SAM" id="MobiDB-lite"/>
    </source>
</evidence>
<dbReference type="PANTHER" id="PTHR47331">
    <property type="entry name" value="PHD-TYPE DOMAIN-CONTAINING PROTEIN"/>
    <property type="match status" value="1"/>
</dbReference>
<feature type="region of interest" description="Disordered" evidence="1">
    <location>
        <begin position="178"/>
        <end position="198"/>
    </location>
</feature>
<dbReference type="EMBL" id="CAJPWZ010000886">
    <property type="protein sequence ID" value="CAG2202329.1"/>
    <property type="molecule type" value="Genomic_DNA"/>
</dbReference>
<evidence type="ECO:0000313" key="3">
    <source>
        <dbReference type="Proteomes" id="UP000683360"/>
    </source>
</evidence>
<dbReference type="OrthoDB" id="6183504at2759"/>
<organism evidence="2 3">
    <name type="scientific">Mytilus edulis</name>
    <name type="common">Blue mussel</name>
    <dbReference type="NCBI Taxonomy" id="6550"/>
    <lineage>
        <taxon>Eukaryota</taxon>
        <taxon>Metazoa</taxon>
        <taxon>Spiralia</taxon>
        <taxon>Lophotrochozoa</taxon>
        <taxon>Mollusca</taxon>
        <taxon>Bivalvia</taxon>
        <taxon>Autobranchia</taxon>
        <taxon>Pteriomorphia</taxon>
        <taxon>Mytilida</taxon>
        <taxon>Mytiloidea</taxon>
        <taxon>Mytilidae</taxon>
        <taxon>Mytilinae</taxon>
        <taxon>Mytilus</taxon>
    </lineage>
</organism>
<reference evidence="2" key="1">
    <citation type="submission" date="2021-03" db="EMBL/GenBank/DDBJ databases">
        <authorList>
            <person name="Bekaert M."/>
        </authorList>
    </citation>
    <scope>NUCLEOTIDE SEQUENCE</scope>
</reference>
<proteinExistence type="predicted"/>